<dbReference type="Gene3D" id="2.40.50.40">
    <property type="match status" value="1"/>
</dbReference>
<dbReference type="SMART" id="SM00298">
    <property type="entry name" value="CHROMO"/>
    <property type="match status" value="1"/>
</dbReference>
<evidence type="ECO:0000313" key="5">
    <source>
        <dbReference type="Proteomes" id="UP000008068"/>
    </source>
</evidence>
<dbReference type="SUPFAM" id="SSF54160">
    <property type="entry name" value="Chromo domain-like"/>
    <property type="match status" value="1"/>
</dbReference>
<dbReference type="CDD" id="cd00024">
    <property type="entry name" value="CD_CSD"/>
    <property type="match status" value="1"/>
</dbReference>
<dbReference type="EMBL" id="GL379828">
    <property type="protein sequence ID" value="EGT50310.1"/>
    <property type="molecule type" value="Genomic_DNA"/>
</dbReference>
<dbReference type="HOGENOM" id="CLU_132252_0_0_1"/>
<keyword evidence="2" id="KW-0539">Nucleus</keyword>
<dbReference type="PANTHER" id="PTHR22812">
    <property type="entry name" value="CHROMOBOX PROTEIN"/>
    <property type="match status" value="1"/>
</dbReference>
<gene>
    <name evidence="4" type="ORF">CAEBREN_07771</name>
</gene>
<comment type="subcellular location">
    <subcellularLocation>
        <location evidence="1">Nucleus</location>
    </subcellularLocation>
</comment>
<dbReference type="InterPro" id="IPR051219">
    <property type="entry name" value="Heterochromatin_chromo-domain"/>
</dbReference>
<reference evidence="5" key="1">
    <citation type="submission" date="2011-07" db="EMBL/GenBank/DDBJ databases">
        <authorList>
            <consortium name="Caenorhabditis brenneri Sequencing and Analysis Consortium"/>
            <person name="Wilson R.K."/>
        </authorList>
    </citation>
    <scope>NUCLEOTIDE SEQUENCE [LARGE SCALE GENOMIC DNA]</scope>
    <source>
        <strain evidence="5">PB2801</strain>
    </source>
</reference>
<evidence type="ECO:0000259" key="3">
    <source>
        <dbReference type="PROSITE" id="PS50013"/>
    </source>
</evidence>
<organism evidence="5">
    <name type="scientific">Caenorhabditis brenneri</name>
    <name type="common">Nematode worm</name>
    <dbReference type="NCBI Taxonomy" id="135651"/>
    <lineage>
        <taxon>Eukaryota</taxon>
        <taxon>Metazoa</taxon>
        <taxon>Ecdysozoa</taxon>
        <taxon>Nematoda</taxon>
        <taxon>Chromadorea</taxon>
        <taxon>Rhabditida</taxon>
        <taxon>Rhabditina</taxon>
        <taxon>Rhabditomorpha</taxon>
        <taxon>Rhabditoidea</taxon>
        <taxon>Rhabditidae</taxon>
        <taxon>Peloderinae</taxon>
        <taxon>Caenorhabditis</taxon>
    </lineage>
</organism>
<dbReference type="OrthoDB" id="433924at2759"/>
<dbReference type="eggNOG" id="KOG1911">
    <property type="taxonomic scope" value="Eukaryota"/>
</dbReference>
<feature type="domain" description="Chromo" evidence="3">
    <location>
        <begin position="10"/>
        <end position="67"/>
    </location>
</feature>
<dbReference type="InParanoid" id="G0N1X6"/>
<name>G0N1X6_CAEBE</name>
<dbReference type="AlphaFoldDB" id="G0N1X6"/>
<dbReference type="PROSITE" id="PS50013">
    <property type="entry name" value="CHROMO_2"/>
    <property type="match status" value="1"/>
</dbReference>
<evidence type="ECO:0000256" key="1">
    <source>
        <dbReference type="ARBA" id="ARBA00004123"/>
    </source>
</evidence>
<dbReference type="STRING" id="135651.G0N1X6"/>
<sequence length="190" mass="20372">MADQTEEKLWLVEEILDKRRVKGKVEYFVKWEGFDVEHNSWEPAGNFSKELIAEYEQRRKAQRVGAAPNAPTTQAAAPVAPAAAPIMIPTVGPVRPVAAPTGAPGAAPAADAANGDDIVTGDYLVGRAVTGILGMGLADIETNGGLTQLRCYRCRFDDGSVRYVPSAAVSADPDARLLMINFLETHIQNP</sequence>
<dbReference type="Pfam" id="PF00385">
    <property type="entry name" value="Chromo"/>
    <property type="match status" value="1"/>
</dbReference>
<evidence type="ECO:0000256" key="2">
    <source>
        <dbReference type="ARBA" id="ARBA00023242"/>
    </source>
</evidence>
<evidence type="ECO:0000313" key="4">
    <source>
        <dbReference type="EMBL" id="EGT50310.1"/>
    </source>
</evidence>
<proteinExistence type="predicted"/>
<accession>G0N1X6</accession>
<keyword evidence="5" id="KW-1185">Reference proteome</keyword>
<dbReference type="InterPro" id="IPR000953">
    <property type="entry name" value="Chromo/chromo_shadow_dom"/>
</dbReference>
<protein>
    <recommendedName>
        <fullName evidence="3">Chromo domain-containing protein</fullName>
    </recommendedName>
</protein>
<dbReference type="InterPro" id="IPR023780">
    <property type="entry name" value="Chromo_domain"/>
</dbReference>
<dbReference type="Proteomes" id="UP000008068">
    <property type="component" value="Unassembled WGS sequence"/>
</dbReference>
<dbReference type="InterPro" id="IPR016197">
    <property type="entry name" value="Chromo-like_dom_sf"/>
</dbReference>
<dbReference type="GO" id="GO:0005634">
    <property type="term" value="C:nucleus"/>
    <property type="evidence" value="ECO:0007669"/>
    <property type="project" value="UniProtKB-SubCell"/>
</dbReference>